<dbReference type="Proteomes" id="UP001589894">
    <property type="component" value="Unassembled WGS sequence"/>
</dbReference>
<evidence type="ECO:0000313" key="1">
    <source>
        <dbReference type="EMBL" id="MFC0565924.1"/>
    </source>
</evidence>
<organism evidence="1 2">
    <name type="scientific">Plantactinospora siamensis</name>
    <dbReference type="NCBI Taxonomy" id="555372"/>
    <lineage>
        <taxon>Bacteria</taxon>
        <taxon>Bacillati</taxon>
        <taxon>Actinomycetota</taxon>
        <taxon>Actinomycetes</taxon>
        <taxon>Micromonosporales</taxon>
        <taxon>Micromonosporaceae</taxon>
        <taxon>Plantactinospora</taxon>
    </lineage>
</organism>
<keyword evidence="2" id="KW-1185">Reference proteome</keyword>
<gene>
    <name evidence="1" type="ORF">ACFFHU_17520</name>
</gene>
<reference evidence="1 2" key="1">
    <citation type="submission" date="2024-09" db="EMBL/GenBank/DDBJ databases">
        <authorList>
            <person name="Sun Q."/>
            <person name="Mori K."/>
        </authorList>
    </citation>
    <scope>NUCLEOTIDE SEQUENCE [LARGE SCALE GENOMIC DNA]</scope>
    <source>
        <strain evidence="1 2">TBRC 2205</strain>
    </source>
</reference>
<protein>
    <submittedName>
        <fullName evidence="1">Uncharacterized protein</fullName>
    </submittedName>
</protein>
<dbReference type="RefSeq" id="WP_377340238.1">
    <property type="nucleotide sequence ID" value="NZ_JBHLUE010000016.1"/>
</dbReference>
<comment type="caution">
    <text evidence="1">The sequence shown here is derived from an EMBL/GenBank/DDBJ whole genome shotgun (WGS) entry which is preliminary data.</text>
</comment>
<dbReference type="EMBL" id="JBHLUE010000016">
    <property type="protein sequence ID" value="MFC0565924.1"/>
    <property type="molecule type" value="Genomic_DNA"/>
</dbReference>
<proteinExistence type="predicted"/>
<name>A0ABV6NZQ2_9ACTN</name>
<evidence type="ECO:0000313" key="2">
    <source>
        <dbReference type="Proteomes" id="UP001589894"/>
    </source>
</evidence>
<sequence>MPDTRTPELSFEVAGLPPIRTDGLSVFSAGHRQATRVRTLLAAACDAAQATGWRALTGPVALDLVLYCPPGHRISDAAQLLGGVGTVLQDKKRASAVGLAHLGVLVDVALYDDERQIRRLCYTEEPAADISYVIRVAALHPARPLAPASHHTVPSPPV</sequence>
<accession>A0ABV6NZQ2</accession>